<protein>
    <submittedName>
        <fullName evidence="3">Uncharacterized protein</fullName>
    </submittedName>
</protein>
<feature type="chain" id="PRO_5004211549" evidence="2">
    <location>
        <begin position="20"/>
        <end position="128"/>
    </location>
</feature>
<accession>Q2KGR5</accession>
<evidence type="ECO:0000313" key="3">
    <source>
        <dbReference type="EMBL" id="EAQ70863.1"/>
    </source>
</evidence>
<dbReference type="EMBL" id="CM000230">
    <property type="protein sequence ID" value="EAQ70863.1"/>
    <property type="molecule type" value="Genomic_DNA"/>
</dbReference>
<feature type="compositionally biased region" description="Polar residues" evidence="1">
    <location>
        <begin position="97"/>
        <end position="111"/>
    </location>
</feature>
<keyword evidence="2" id="KW-0732">Signal</keyword>
<feature type="region of interest" description="Disordered" evidence="1">
    <location>
        <begin position="24"/>
        <end position="120"/>
    </location>
</feature>
<reference evidence="3" key="1">
    <citation type="submission" date="2005-01" db="EMBL/GenBank/DDBJ databases">
        <title>The sequence of Magnaporthe grisea chromosome 7.</title>
        <authorList>
            <person name="Thon M.R."/>
            <person name="Pan H."/>
            <person name="Diener A."/>
            <person name="Papalas J."/>
            <person name="Taro A."/>
            <person name="Mitchell T."/>
            <person name="Dean R.A."/>
        </authorList>
    </citation>
    <scope>NUCLEOTIDE SEQUENCE</scope>
    <source>
        <strain evidence="3">70-15</strain>
    </source>
</reference>
<feature type="signal peptide" evidence="2">
    <location>
        <begin position="1"/>
        <end position="19"/>
    </location>
</feature>
<proteinExistence type="predicted"/>
<organism evidence="3">
    <name type="scientific">Pyricularia oryzae (strain 70-15 / ATCC MYA-4617 / FGSC 8958)</name>
    <name type="common">Rice blast fungus</name>
    <name type="synonym">Magnaporthe oryzae</name>
    <dbReference type="NCBI Taxonomy" id="242507"/>
    <lineage>
        <taxon>Eukaryota</taxon>
        <taxon>Fungi</taxon>
        <taxon>Dikarya</taxon>
        <taxon>Ascomycota</taxon>
        <taxon>Pezizomycotina</taxon>
        <taxon>Sordariomycetes</taxon>
        <taxon>Sordariomycetidae</taxon>
        <taxon>Magnaporthales</taxon>
        <taxon>Pyriculariaceae</taxon>
        <taxon>Pyricularia</taxon>
    </lineage>
</organism>
<feature type="compositionally biased region" description="Basic and acidic residues" evidence="1">
    <location>
        <begin position="79"/>
        <end position="89"/>
    </location>
</feature>
<dbReference type="AlphaFoldDB" id="Q2KGR5"/>
<evidence type="ECO:0000256" key="1">
    <source>
        <dbReference type="SAM" id="MobiDB-lite"/>
    </source>
</evidence>
<sequence length="128" mass="13642">MQITKIAALLSLALPAVLADGQVRGAGKRRDVGVLASTNPTVTGRSVSAPTAVARRSPHKSKSGDPFVKTKPGQSQQKAAEKAPEDRNGKFSRLPTRATSGQSEAEQNNPSKRGKRRMGAVYYVARQM</sequence>
<gene>
    <name evidence="3" type="ORF">MGCH7_ch7g270</name>
</gene>
<evidence type="ECO:0000256" key="2">
    <source>
        <dbReference type="SAM" id="SignalP"/>
    </source>
</evidence>
<name>Q2KGR5_PYRO7</name>
<feature type="compositionally biased region" description="Polar residues" evidence="1">
    <location>
        <begin position="36"/>
        <end position="49"/>
    </location>
</feature>